<gene>
    <name evidence="2" type="ORF">JFT45_06110</name>
</gene>
<protein>
    <submittedName>
        <fullName evidence="2">Pyocin large subunit-like protein</fullName>
    </submittedName>
</protein>
<reference evidence="2" key="1">
    <citation type="submission" date="2020-12" db="EMBL/GenBank/DDBJ databases">
        <title>Antibiotic resistance and phylogeny of Pseudomonas spp. isolated over three decades from chicken meat in the Norwegian food chain.</title>
        <authorList>
            <person name="Moen B."/>
        </authorList>
    </citation>
    <scope>NUCLEOTIDE SEQUENCE</scope>
    <source>
        <strain evidence="2">MF6762</strain>
    </source>
</reference>
<comment type="caution">
    <text evidence="2">The sequence shown here is derived from an EMBL/GenBank/DDBJ whole genome shotgun (WGS) entry which is preliminary data.</text>
</comment>
<evidence type="ECO:0000313" key="3">
    <source>
        <dbReference type="Proteomes" id="UP000658390"/>
    </source>
</evidence>
<dbReference type="RefSeq" id="WP_198821340.1">
    <property type="nucleotide sequence ID" value="NZ_JAEKCZ010000004.1"/>
</dbReference>
<dbReference type="AlphaFoldDB" id="A0A8I1FPU8"/>
<evidence type="ECO:0000256" key="1">
    <source>
        <dbReference type="SAM" id="MobiDB-lite"/>
    </source>
</evidence>
<name>A0A8I1FPU8_9PSED</name>
<organism evidence="2 3">
    <name type="scientific">Pseudomonas psychrophila</name>
    <dbReference type="NCBI Taxonomy" id="122355"/>
    <lineage>
        <taxon>Bacteria</taxon>
        <taxon>Pseudomonadati</taxon>
        <taxon>Pseudomonadota</taxon>
        <taxon>Gammaproteobacteria</taxon>
        <taxon>Pseudomonadales</taxon>
        <taxon>Pseudomonadaceae</taxon>
        <taxon>Pseudomonas</taxon>
    </lineage>
</organism>
<dbReference type="EMBL" id="JAEKCZ010000004">
    <property type="protein sequence ID" value="MBJ2256092.1"/>
    <property type="molecule type" value="Genomic_DNA"/>
</dbReference>
<evidence type="ECO:0000313" key="2">
    <source>
        <dbReference type="EMBL" id="MBJ2256092.1"/>
    </source>
</evidence>
<sequence>MAGDWIKMRSDLSDDPAVFKIAGALNLDRFSVIGRLHAFWAWADKHAVDGRVDGASSLLVDDVVRSDGFANALAQVSWLLIGDDFLEVPNHDRHNSQSAKERAQKNARQARWRHGKADDVDGCPSTDPSTREEKRRGEKNKSNTPSTPTGEDGNGAQKKVNQDGYGSVQARQIKRENDLPEGFEAFWERYPRKIARANALKAWTKLKLNAELIAKIMQSVAYHCVCADWVKDDGQFIPHPATWLNGKRWEDEVRHADNVRQFPVKRQANEPNFNDRSWADNLGDL</sequence>
<accession>A0A8I1FPU8</accession>
<dbReference type="Proteomes" id="UP000658390">
    <property type="component" value="Unassembled WGS sequence"/>
</dbReference>
<feature type="region of interest" description="Disordered" evidence="1">
    <location>
        <begin position="91"/>
        <end position="168"/>
    </location>
</feature>
<feature type="compositionally biased region" description="Basic and acidic residues" evidence="1">
    <location>
        <begin position="91"/>
        <end position="104"/>
    </location>
</feature>
<proteinExistence type="predicted"/>
<feature type="compositionally biased region" description="Basic and acidic residues" evidence="1">
    <location>
        <begin position="129"/>
        <end position="141"/>
    </location>
</feature>